<feature type="transmembrane region" description="Helical" evidence="2">
    <location>
        <begin position="476"/>
        <end position="496"/>
    </location>
</feature>
<feature type="signal peptide" evidence="3">
    <location>
        <begin position="1"/>
        <end position="21"/>
    </location>
</feature>
<keyword evidence="2" id="KW-1133">Transmembrane helix</keyword>
<feature type="domain" description="DUF2207" evidence="4">
    <location>
        <begin position="25"/>
        <end position="214"/>
    </location>
</feature>
<evidence type="ECO:0000256" key="1">
    <source>
        <dbReference type="SAM" id="MobiDB-lite"/>
    </source>
</evidence>
<evidence type="ECO:0000256" key="2">
    <source>
        <dbReference type="SAM" id="Phobius"/>
    </source>
</evidence>
<proteinExistence type="predicted"/>
<reference evidence="7" key="1">
    <citation type="submission" date="2017-06" db="EMBL/GenBank/DDBJ databases">
        <authorList>
            <person name="Rastogi G."/>
            <person name="Vaishampayan P."/>
            <person name="Seuylemezian A."/>
        </authorList>
    </citation>
    <scope>NUCLEOTIDE SEQUENCE [LARGE SCALE GENOMIC DNA]</scope>
    <source>
        <strain evidence="7">PI11</strain>
    </source>
</reference>
<evidence type="ECO:0000313" key="7">
    <source>
        <dbReference type="Proteomes" id="UP000229504"/>
    </source>
</evidence>
<dbReference type="AlphaFoldDB" id="A0A2G5FMJ2"/>
<feature type="transmembrane region" description="Helical" evidence="2">
    <location>
        <begin position="392"/>
        <end position="410"/>
    </location>
</feature>
<sequence>MQGWLRGLLLSCFLLPGLVLAQEAIEDFAVTLQVEADGNLLVTERITVRAEGQDIRRGIYRDLPVSYALPMGLEQSSPITLLNVTRDGRKEPVRTERNGAWVRYYLGSAGVLLDPGRYRYELRYRVERALLHHADSDELYWNVTGNGWIFPIRQASVEVRLPEGAQIGQLAAYTGAQGDQGQGFQIVERGDDHLRLATTAELPAHHGLTIAVDWQAGLVPRPSGLDNVKRALLDNLGVGVGTLLLIGLLLFYLNAWHRVGRDPRKGVIIPLFEGPAGMSAVQAGYLWHRGLRGGFSAARAFSVWLTDMAIRKHLRIEDRPRSGFILSRAGVRGDLNGQDRELSDRLFKADKEDGSIAIGKKYEPRLADTLSTLENQLKQQGKAWFSNNRGTWALGLLWALLGSAVMLVMGSHGDDFATGMAGLVFGLGFGVPTLIMFNLARRQPSLGKKLPLFFAALMFAWPVPVGLLMIAEAASLPVLLLIVLYAALVVVFYYLMPAPTLEGRRLLDALEGYRDYLQLAESDVLALAGDAPAMSIALYERHLPFAMALGVEDKWSARFSAALASGLIDPEQRDYQPTWYHSRSSYSSPQAMSSALAAGLSSVTALASTPPQSSSSSGGGGGGSSGGGSSGGGGGGGGGGGW</sequence>
<dbReference type="InterPro" id="IPR018702">
    <property type="entry name" value="DUF2207"/>
</dbReference>
<keyword evidence="2" id="KW-0472">Membrane</keyword>
<keyword evidence="2" id="KW-0812">Transmembrane</keyword>
<dbReference type="Proteomes" id="UP000229504">
    <property type="component" value="Unassembled WGS sequence"/>
</dbReference>
<dbReference type="RefSeq" id="WP_099525127.1">
    <property type="nucleotide sequence ID" value="NZ_NIQU01000004.1"/>
</dbReference>
<gene>
    <name evidence="6" type="ORF">CDO35_12885</name>
</gene>
<feature type="region of interest" description="Disordered" evidence="1">
    <location>
        <begin position="606"/>
        <end position="642"/>
    </location>
</feature>
<feature type="transmembrane region" description="Helical" evidence="2">
    <location>
        <begin position="416"/>
        <end position="440"/>
    </location>
</feature>
<dbReference type="InterPro" id="IPR048389">
    <property type="entry name" value="YciQ-like_C"/>
</dbReference>
<dbReference type="EMBL" id="NIQU01000004">
    <property type="protein sequence ID" value="PIA69205.1"/>
    <property type="molecule type" value="Genomic_DNA"/>
</dbReference>
<feature type="transmembrane region" description="Helical" evidence="2">
    <location>
        <begin position="236"/>
        <end position="255"/>
    </location>
</feature>
<feature type="compositionally biased region" description="Low complexity" evidence="1">
    <location>
        <begin position="606"/>
        <end position="616"/>
    </location>
</feature>
<evidence type="ECO:0000313" key="6">
    <source>
        <dbReference type="EMBL" id="PIA69205.1"/>
    </source>
</evidence>
<dbReference type="Pfam" id="PF09972">
    <property type="entry name" value="DUF2207"/>
    <property type="match status" value="1"/>
</dbReference>
<evidence type="ECO:0000256" key="3">
    <source>
        <dbReference type="SAM" id="SignalP"/>
    </source>
</evidence>
<evidence type="ECO:0000259" key="4">
    <source>
        <dbReference type="Pfam" id="PF09972"/>
    </source>
</evidence>
<feature type="compositionally biased region" description="Gly residues" evidence="1">
    <location>
        <begin position="617"/>
        <end position="642"/>
    </location>
</feature>
<keyword evidence="3" id="KW-0732">Signal</keyword>
<accession>A0A2G5FMJ2</accession>
<feature type="domain" description="Predicted membrane protein YciQ-like C-terminal" evidence="5">
    <location>
        <begin position="272"/>
        <end position="559"/>
    </location>
</feature>
<dbReference type="Pfam" id="PF20990">
    <property type="entry name" value="DUF2207_C"/>
    <property type="match status" value="1"/>
</dbReference>
<feature type="chain" id="PRO_5013572834" description="DUF2207 domain-containing protein" evidence="3">
    <location>
        <begin position="22"/>
        <end position="642"/>
    </location>
</feature>
<name>A0A2G5FMJ2_9PSED</name>
<protein>
    <recommendedName>
        <fullName evidence="8">DUF2207 domain-containing protein</fullName>
    </recommendedName>
</protein>
<evidence type="ECO:0008006" key="8">
    <source>
        <dbReference type="Google" id="ProtNLM"/>
    </source>
</evidence>
<comment type="caution">
    <text evidence="6">The sequence shown here is derived from an EMBL/GenBank/DDBJ whole genome shotgun (WGS) entry which is preliminary data.</text>
</comment>
<feature type="transmembrane region" description="Helical" evidence="2">
    <location>
        <begin position="452"/>
        <end position="470"/>
    </location>
</feature>
<organism evidence="6 7">
    <name type="scientific">Pseudomonas sediminis</name>
    <dbReference type="NCBI Taxonomy" id="1691904"/>
    <lineage>
        <taxon>Bacteria</taxon>
        <taxon>Pseudomonadati</taxon>
        <taxon>Pseudomonadota</taxon>
        <taxon>Gammaproteobacteria</taxon>
        <taxon>Pseudomonadales</taxon>
        <taxon>Pseudomonadaceae</taxon>
        <taxon>Pseudomonas</taxon>
    </lineage>
</organism>
<evidence type="ECO:0000259" key="5">
    <source>
        <dbReference type="Pfam" id="PF20990"/>
    </source>
</evidence>